<reference evidence="4" key="1">
    <citation type="submission" date="2021-03" db="EMBL/GenBank/DDBJ databases">
        <title>Antimicrobial resistance genes in bacteria isolated from Japanese honey, and their potential for conferring macrolide and lincosamide resistance in the American foulbrood pathogen Paenibacillus larvae.</title>
        <authorList>
            <person name="Okamoto M."/>
            <person name="Kumagai M."/>
            <person name="Kanamori H."/>
            <person name="Takamatsu D."/>
        </authorList>
    </citation>
    <scope>NUCLEOTIDE SEQUENCE</scope>
    <source>
        <strain evidence="4">J40TS1</strain>
    </source>
</reference>
<proteinExistence type="inferred from homology"/>
<dbReference type="Gene3D" id="2.60.40.790">
    <property type="match status" value="1"/>
</dbReference>
<dbReference type="PROSITE" id="PS01031">
    <property type="entry name" value="SHSP"/>
    <property type="match status" value="1"/>
</dbReference>
<dbReference type="InterPro" id="IPR002068">
    <property type="entry name" value="A-crystallin/Hsp20_dom"/>
</dbReference>
<dbReference type="AlphaFoldDB" id="A0A919YRB5"/>
<protein>
    <submittedName>
        <fullName evidence="4">Heat-shock protein</fullName>
    </submittedName>
</protein>
<comment type="similarity">
    <text evidence="1 2">Belongs to the small heat shock protein (HSP20) family.</text>
</comment>
<evidence type="ECO:0000256" key="2">
    <source>
        <dbReference type="RuleBase" id="RU003616"/>
    </source>
</evidence>
<comment type="caution">
    <text evidence="4">The sequence shown here is derived from an EMBL/GenBank/DDBJ whole genome shotgun (WGS) entry which is preliminary data.</text>
</comment>
<dbReference type="InterPro" id="IPR031107">
    <property type="entry name" value="Small_HSP"/>
</dbReference>
<dbReference type="Pfam" id="PF00011">
    <property type="entry name" value="HSP20"/>
    <property type="match status" value="1"/>
</dbReference>
<evidence type="ECO:0000256" key="1">
    <source>
        <dbReference type="PROSITE-ProRule" id="PRU00285"/>
    </source>
</evidence>
<keyword evidence="5" id="KW-1185">Reference proteome</keyword>
<dbReference type="SUPFAM" id="SSF49764">
    <property type="entry name" value="HSP20-like chaperones"/>
    <property type="match status" value="1"/>
</dbReference>
<dbReference type="Proteomes" id="UP000683139">
    <property type="component" value="Unassembled WGS sequence"/>
</dbReference>
<gene>
    <name evidence="4" type="primary">hspC</name>
    <name evidence="4" type="ORF">J40TS1_49040</name>
</gene>
<evidence type="ECO:0000313" key="4">
    <source>
        <dbReference type="EMBL" id="GIP19262.1"/>
    </source>
</evidence>
<accession>A0A919YRB5</accession>
<dbReference type="PANTHER" id="PTHR11527">
    <property type="entry name" value="HEAT-SHOCK PROTEIN 20 FAMILY MEMBER"/>
    <property type="match status" value="1"/>
</dbReference>
<evidence type="ECO:0000259" key="3">
    <source>
        <dbReference type="PROSITE" id="PS01031"/>
    </source>
</evidence>
<sequence length="145" mass="16993">MALVPYDPFRQLSNFRREIDSLFHDLPFSFHHEQHFGSMRVDVHENEREIIATCDLPGLESKEDVSIQIDNQYLTISGVMKRSNEVKEEHMHRQERFVGRFQRSVLLPGPVAHEGITATYRNGVLEIRMPKLASDHKRNIDVQFH</sequence>
<dbReference type="RefSeq" id="WP_213519912.1">
    <property type="nucleotide sequence ID" value="NZ_BOSE01000013.1"/>
</dbReference>
<dbReference type="InterPro" id="IPR008978">
    <property type="entry name" value="HSP20-like_chaperone"/>
</dbReference>
<name>A0A919YRB5_9BACL</name>
<feature type="domain" description="SHSP" evidence="3">
    <location>
        <begin position="32"/>
        <end position="145"/>
    </location>
</feature>
<dbReference type="CDD" id="cd06464">
    <property type="entry name" value="ACD_sHsps-like"/>
    <property type="match status" value="1"/>
</dbReference>
<evidence type="ECO:0000313" key="5">
    <source>
        <dbReference type="Proteomes" id="UP000683139"/>
    </source>
</evidence>
<dbReference type="EMBL" id="BOSE01000013">
    <property type="protein sequence ID" value="GIP19262.1"/>
    <property type="molecule type" value="Genomic_DNA"/>
</dbReference>
<organism evidence="4 5">
    <name type="scientific">Paenibacillus montaniterrae</name>
    <dbReference type="NCBI Taxonomy" id="429341"/>
    <lineage>
        <taxon>Bacteria</taxon>
        <taxon>Bacillati</taxon>
        <taxon>Bacillota</taxon>
        <taxon>Bacilli</taxon>
        <taxon>Bacillales</taxon>
        <taxon>Paenibacillaceae</taxon>
        <taxon>Paenibacillus</taxon>
    </lineage>
</organism>